<feature type="region of interest" description="Disordered" evidence="7">
    <location>
        <begin position="289"/>
        <end position="317"/>
    </location>
</feature>
<evidence type="ECO:0000256" key="1">
    <source>
        <dbReference type="ARBA" id="ARBA00001964"/>
    </source>
</evidence>
<keyword evidence="5" id="KW-0786">Thiamine pyrophosphate</keyword>
<evidence type="ECO:0000313" key="10">
    <source>
        <dbReference type="Proteomes" id="UP001156398"/>
    </source>
</evidence>
<protein>
    <recommendedName>
        <fullName evidence="2">dihydrolipoyllysine-residue succinyltransferase</fullName>
        <ecNumber evidence="2">2.3.1.61</ecNumber>
    </recommendedName>
</protein>
<dbReference type="SUPFAM" id="SSF52922">
    <property type="entry name" value="TK C-terminal domain-like"/>
    <property type="match status" value="1"/>
</dbReference>
<evidence type="ECO:0000256" key="5">
    <source>
        <dbReference type="ARBA" id="ARBA00023052"/>
    </source>
</evidence>
<dbReference type="Proteomes" id="UP001156398">
    <property type="component" value="Unassembled WGS sequence"/>
</dbReference>
<dbReference type="Pfam" id="PF02780">
    <property type="entry name" value="Transketolase_C"/>
    <property type="match status" value="1"/>
</dbReference>
<keyword evidence="3" id="KW-0816">Tricarboxylic acid cycle</keyword>
<dbReference type="SMART" id="SM00861">
    <property type="entry name" value="Transket_pyr"/>
    <property type="match status" value="1"/>
</dbReference>
<reference evidence="9 10" key="1">
    <citation type="submission" date="2023-05" db="EMBL/GenBank/DDBJ databases">
        <title>Streptantibioticus silvisoli sp. nov., acidotolerant actinomycetes 1 from pine litter.</title>
        <authorList>
            <person name="Swiecimska M."/>
            <person name="Golinska P."/>
            <person name="Sangal V."/>
            <person name="Wachnowicz B."/>
            <person name="Goodfellow M."/>
        </authorList>
    </citation>
    <scope>NUCLEOTIDE SEQUENCE [LARGE SCALE GENOMIC DNA]</scope>
    <source>
        <strain evidence="9 10">SL54</strain>
    </source>
</reference>
<dbReference type="Gene3D" id="3.40.50.970">
    <property type="match status" value="3"/>
</dbReference>
<dbReference type="InterPro" id="IPR009014">
    <property type="entry name" value="Transketo_C/PFOR_II"/>
</dbReference>
<dbReference type="InterPro" id="IPR005475">
    <property type="entry name" value="Transketolase-like_Pyr-bd"/>
</dbReference>
<evidence type="ECO:0000256" key="4">
    <source>
        <dbReference type="ARBA" id="ARBA00023002"/>
    </source>
</evidence>
<keyword evidence="4" id="KW-0560">Oxidoreductase</keyword>
<dbReference type="InterPro" id="IPR029061">
    <property type="entry name" value="THDP-binding"/>
</dbReference>
<dbReference type="EC" id="2.3.1.61" evidence="2"/>
<evidence type="ECO:0000256" key="2">
    <source>
        <dbReference type="ARBA" id="ARBA00012945"/>
    </source>
</evidence>
<name>A0ABT6W2I9_9ACTN</name>
<dbReference type="EMBL" id="JAAGKO020000028">
    <property type="protein sequence ID" value="MDI5964899.1"/>
    <property type="molecule type" value="Genomic_DNA"/>
</dbReference>
<evidence type="ECO:0000256" key="6">
    <source>
        <dbReference type="ARBA" id="ARBA00051911"/>
    </source>
</evidence>
<dbReference type="InterPro" id="IPR033248">
    <property type="entry name" value="Transketolase_C"/>
</dbReference>
<evidence type="ECO:0000256" key="7">
    <source>
        <dbReference type="SAM" id="MobiDB-lite"/>
    </source>
</evidence>
<gene>
    <name evidence="9" type="ORF">POF43_019585</name>
</gene>
<dbReference type="PANTHER" id="PTHR43257:SF2">
    <property type="entry name" value="PYRUVATE DEHYDROGENASE E1 COMPONENT SUBUNIT BETA"/>
    <property type="match status" value="1"/>
</dbReference>
<accession>A0ABT6W2I9</accession>
<comment type="cofactor">
    <cofactor evidence="1">
        <name>thiamine diphosphate</name>
        <dbReference type="ChEBI" id="CHEBI:58937"/>
    </cofactor>
</comment>
<proteinExistence type="predicted"/>
<keyword evidence="10" id="KW-1185">Reference proteome</keyword>
<evidence type="ECO:0000259" key="8">
    <source>
        <dbReference type="SMART" id="SM00861"/>
    </source>
</evidence>
<dbReference type="InterPro" id="IPR001017">
    <property type="entry name" value="DH_E1"/>
</dbReference>
<feature type="compositionally biased region" description="Basic and acidic residues" evidence="7">
    <location>
        <begin position="289"/>
        <end position="307"/>
    </location>
</feature>
<dbReference type="Gene3D" id="3.40.50.920">
    <property type="match status" value="1"/>
</dbReference>
<dbReference type="Pfam" id="PF00676">
    <property type="entry name" value="E1_dh"/>
    <property type="match status" value="1"/>
</dbReference>
<dbReference type="SUPFAM" id="SSF52518">
    <property type="entry name" value="Thiamin diphosphate-binding fold (THDP-binding)"/>
    <property type="match status" value="2"/>
</dbReference>
<evidence type="ECO:0000256" key="3">
    <source>
        <dbReference type="ARBA" id="ARBA00022532"/>
    </source>
</evidence>
<evidence type="ECO:0000313" key="9">
    <source>
        <dbReference type="EMBL" id="MDI5964899.1"/>
    </source>
</evidence>
<organism evidence="9 10">
    <name type="scientific">Streptantibioticus silvisoli</name>
    <dbReference type="NCBI Taxonomy" id="2705255"/>
    <lineage>
        <taxon>Bacteria</taxon>
        <taxon>Bacillati</taxon>
        <taxon>Actinomycetota</taxon>
        <taxon>Actinomycetes</taxon>
        <taxon>Kitasatosporales</taxon>
        <taxon>Streptomycetaceae</taxon>
        <taxon>Streptantibioticus</taxon>
    </lineage>
</organism>
<dbReference type="RefSeq" id="WP_282704670.1">
    <property type="nucleotide sequence ID" value="NZ_JAAGKO020000028.1"/>
</dbReference>
<comment type="caution">
    <text evidence="9">The sequence shown here is derived from an EMBL/GenBank/DDBJ whole genome shotgun (WGS) entry which is preliminary data.</text>
</comment>
<dbReference type="PANTHER" id="PTHR43257">
    <property type="entry name" value="PYRUVATE DEHYDROGENASE E1 COMPONENT BETA SUBUNIT"/>
    <property type="match status" value="1"/>
</dbReference>
<feature type="domain" description="Transketolase-like pyrimidine-binding" evidence="8">
    <location>
        <begin position="322"/>
        <end position="501"/>
    </location>
</feature>
<comment type="catalytic activity">
    <reaction evidence="6">
        <text>N(6)-[(R)-lipoyl]-L-lysyl-[protein] + 2-oxoglutarate + H(+) = N(6)-[(R)-S(8)-succinyldihydrolipoyl]-L-lysyl-[protein] + CO2</text>
        <dbReference type="Rhea" id="RHEA:12188"/>
        <dbReference type="Rhea" id="RHEA-COMP:10474"/>
        <dbReference type="Rhea" id="RHEA-COMP:20092"/>
        <dbReference type="ChEBI" id="CHEBI:15378"/>
        <dbReference type="ChEBI" id="CHEBI:16526"/>
        <dbReference type="ChEBI" id="CHEBI:16810"/>
        <dbReference type="ChEBI" id="CHEBI:83099"/>
        <dbReference type="ChEBI" id="CHEBI:83120"/>
        <dbReference type="EC" id="1.2.4.2"/>
    </reaction>
</comment>
<sequence length="667" mass="68137">MDETPPGPWPPRETWRMLRSMIRVRHFEKAAALLADRGLAPAVRPLPYGGEALAVGSCAALRPGDRIAAVDFGHGPLIARGARPDRLLAELLGGTDGYCRGAGGPAFAFDAGLGFIGANGPGERALPAAVGAAWADLRLGRGHVTLVLCGEREDAAAELHESLRFARDLGLPVVLLHQVRAAAPAGDGGFVDGHDVEAVRRAVDRAARTARDGGGPCLLAVGTAGAERLAGESPAGAVAAYAERLTARGVLDAGSLRAIEREESAAARAAIRFAEASRSADPDQAFHRLFAEPRPRTRPSPARDRPRAVAATGPHDPARTAAAVTAAVWDGLGDAMAEDDCVVVVRQGGRYGETRGGRGARADGAFRALEAEFGGDRVREARMSGAVLLGVCAGAAALGLRPVADLLDGDAVAELAGPLEHAGRLRSMSGGAVDVPLVCLVAAADRAPAPSRAAHAVLLGIPGLKIAVPSTPDDARGLLLSAVRDPNPAVLVVDEDGAGRVTGANGAGGAGTADGPAPVPDRTYAVALGVAGVVRPGDDVTVVAVGSLVPEALRVARRLAGDGISVEVIDARTVAPLDLETVLESAARTGRLVVCDNAHRTGSFAAVVMAAAQVVHPALKAPPQHVAWEDLPVAYAPVPDARRLVGAADIAAAIRLTLMDRPVSLWA</sequence>